<evidence type="ECO:0000313" key="1">
    <source>
        <dbReference type="EMBL" id="CAG8446169.1"/>
    </source>
</evidence>
<sequence length="263" mass="29821">MSEERKVPDTQKSSVDKGKSLANIVSSSANLLSDISRGTSGVEMELSGLMSRIDNASKGGSSFTPAASVARMKEYAEVVKHSELPSHSSKVGFRGPQTVEDLEWVLWENSIDNFENNFIGVPDYHYRQGAADLEQKDDGDEVRRFLNLNFYTSEIYDPADHHKELSSRMLLESAAVNDFLDAPDIVTYLKQTRYTHDVYGLPVFLRNFIKEAKDEIVSGKDSTSESGHHKTAIERLTMVRDHLIRMKESREKEHIMERAWNDF</sequence>
<comment type="caution">
    <text evidence="1">The sequence shown here is derived from an EMBL/GenBank/DDBJ whole genome shotgun (WGS) entry which is preliminary data.</text>
</comment>
<reference evidence="1" key="1">
    <citation type="submission" date="2021-06" db="EMBL/GenBank/DDBJ databases">
        <authorList>
            <person name="Kallberg Y."/>
            <person name="Tangrot J."/>
            <person name="Rosling A."/>
        </authorList>
    </citation>
    <scope>NUCLEOTIDE SEQUENCE</scope>
    <source>
        <strain evidence="1">CL356</strain>
    </source>
</reference>
<protein>
    <submittedName>
        <fullName evidence="1">3524_t:CDS:1</fullName>
    </submittedName>
</protein>
<keyword evidence="2" id="KW-1185">Reference proteome</keyword>
<proteinExistence type="predicted"/>
<organism evidence="1 2">
    <name type="scientific">Acaulospora colombiana</name>
    <dbReference type="NCBI Taxonomy" id="27376"/>
    <lineage>
        <taxon>Eukaryota</taxon>
        <taxon>Fungi</taxon>
        <taxon>Fungi incertae sedis</taxon>
        <taxon>Mucoromycota</taxon>
        <taxon>Glomeromycotina</taxon>
        <taxon>Glomeromycetes</taxon>
        <taxon>Diversisporales</taxon>
        <taxon>Acaulosporaceae</taxon>
        <taxon>Acaulospora</taxon>
    </lineage>
</organism>
<evidence type="ECO:0000313" key="2">
    <source>
        <dbReference type="Proteomes" id="UP000789525"/>
    </source>
</evidence>
<dbReference type="EMBL" id="CAJVPT010000539">
    <property type="protein sequence ID" value="CAG8446169.1"/>
    <property type="molecule type" value="Genomic_DNA"/>
</dbReference>
<name>A0ACA9K2N1_9GLOM</name>
<gene>
    <name evidence="1" type="ORF">ACOLOM_LOCUS523</name>
</gene>
<accession>A0ACA9K2N1</accession>
<dbReference type="Proteomes" id="UP000789525">
    <property type="component" value="Unassembled WGS sequence"/>
</dbReference>